<dbReference type="Proteomes" id="UP001170959">
    <property type="component" value="Unassembled WGS sequence"/>
</dbReference>
<protein>
    <submittedName>
        <fullName evidence="1">Uncharacterized protein</fullName>
    </submittedName>
</protein>
<gene>
    <name evidence="1" type="ORF">HX001_07875</name>
</gene>
<proteinExistence type="predicted"/>
<dbReference type="AlphaFoldDB" id="A0AAJ1QE65"/>
<reference evidence="1" key="1">
    <citation type="submission" date="2020-06" db="EMBL/GenBank/DDBJ databases">
        <authorList>
            <person name="Dong N."/>
        </authorList>
    </citation>
    <scope>NUCLEOTIDE SEQUENCE</scope>
    <source>
        <strain evidence="1">R655-4</strain>
    </source>
</reference>
<sequence length="140" mass="16319">MFGQESKENIYAEIVTIKNNNLINFIELIDLKKYYLRDGQVWYIDFSKENEIKLASGRISKFIQSDSNIYITIIDNNIIFILSKKDQIIPIKKTGLKADLNRFNIIDLTFELSSYWILKEVNGEIKIVSKSIYNGKVNSQ</sequence>
<accession>A0AAJ1QE65</accession>
<name>A0AAJ1QE65_9FLAO</name>
<dbReference type="EMBL" id="JACAGJ010000003">
    <property type="protein sequence ID" value="MDM1072405.1"/>
    <property type="molecule type" value="Genomic_DNA"/>
</dbReference>
<reference evidence="1" key="2">
    <citation type="journal article" date="2022" name="Sci. Total Environ.">
        <title>Prevalence, transmission, and molecular epidemiology of tet(X)-positive bacteria among humans, animals, and environmental niches in China: An epidemiological, and genomic-based study.</title>
        <authorList>
            <person name="Dong N."/>
            <person name="Zeng Y."/>
            <person name="Cai C."/>
            <person name="Sun C."/>
            <person name="Lu J."/>
            <person name="Liu C."/>
            <person name="Zhou H."/>
            <person name="Sun Q."/>
            <person name="Shu L."/>
            <person name="Wang H."/>
            <person name="Wang Y."/>
            <person name="Wang S."/>
            <person name="Wu C."/>
            <person name="Chan E.W."/>
            <person name="Chen G."/>
            <person name="Shen Z."/>
            <person name="Chen S."/>
            <person name="Zhang R."/>
        </authorList>
    </citation>
    <scope>NUCLEOTIDE SEQUENCE</scope>
    <source>
        <strain evidence="1">R655-4</strain>
    </source>
</reference>
<organism evidence="1 2">
    <name type="scientific">Empedobacter brevis</name>
    <dbReference type="NCBI Taxonomy" id="247"/>
    <lineage>
        <taxon>Bacteria</taxon>
        <taxon>Pseudomonadati</taxon>
        <taxon>Bacteroidota</taxon>
        <taxon>Flavobacteriia</taxon>
        <taxon>Flavobacteriales</taxon>
        <taxon>Weeksellaceae</taxon>
        <taxon>Empedobacter</taxon>
    </lineage>
</organism>
<evidence type="ECO:0000313" key="2">
    <source>
        <dbReference type="Proteomes" id="UP001170959"/>
    </source>
</evidence>
<comment type="caution">
    <text evidence="1">The sequence shown here is derived from an EMBL/GenBank/DDBJ whole genome shotgun (WGS) entry which is preliminary data.</text>
</comment>
<evidence type="ECO:0000313" key="1">
    <source>
        <dbReference type="EMBL" id="MDM1072405.1"/>
    </source>
</evidence>